<accession>A0A0D0DL93</accession>
<feature type="domain" description="DUF4939" evidence="2">
    <location>
        <begin position="80"/>
        <end position="169"/>
    </location>
</feature>
<evidence type="ECO:0000256" key="1">
    <source>
        <dbReference type="SAM" id="MobiDB-lite"/>
    </source>
</evidence>
<sequence>MPTPPPHNSTSTPPDCDPHRDDEPRDGDPRSDGDRNPFDDNNDHVPLPPNPMLVLANTICSLADITCHNLTSEPSQCTKVWEPDTFDSTNTHKLCAFIVQCELNFQDCPHTFHIDHAKVTFTHSYLKGMALEWFKPDLLHMEDLDLCPLCMDDYCKFLLELQTNFSLHDPTADAKHQLDNLSMKDGQHINKYVMELLDHIKDEIAHVGKPAMLTTLCTLLQGINACYWEHKSKITHQAK</sequence>
<dbReference type="Proteomes" id="UP000054538">
    <property type="component" value="Unassembled WGS sequence"/>
</dbReference>
<evidence type="ECO:0000313" key="4">
    <source>
        <dbReference type="Proteomes" id="UP000054538"/>
    </source>
</evidence>
<gene>
    <name evidence="3" type="ORF">PAXRUDRAFT_132282</name>
</gene>
<name>A0A0D0DL93_9AGAM</name>
<dbReference type="HOGENOM" id="CLU_033743_2_0_1"/>
<evidence type="ECO:0000259" key="2">
    <source>
        <dbReference type="Pfam" id="PF16297"/>
    </source>
</evidence>
<keyword evidence="4" id="KW-1185">Reference proteome</keyword>
<reference evidence="4" key="2">
    <citation type="submission" date="2015-01" db="EMBL/GenBank/DDBJ databases">
        <title>Evolutionary Origins and Diversification of the Mycorrhizal Mutualists.</title>
        <authorList>
            <consortium name="DOE Joint Genome Institute"/>
            <consortium name="Mycorrhizal Genomics Consortium"/>
            <person name="Kohler A."/>
            <person name="Kuo A."/>
            <person name="Nagy L.G."/>
            <person name="Floudas D."/>
            <person name="Copeland A."/>
            <person name="Barry K.W."/>
            <person name="Cichocki N."/>
            <person name="Veneault-Fourrey C."/>
            <person name="LaButti K."/>
            <person name="Lindquist E.A."/>
            <person name="Lipzen A."/>
            <person name="Lundell T."/>
            <person name="Morin E."/>
            <person name="Murat C."/>
            <person name="Riley R."/>
            <person name="Ohm R."/>
            <person name="Sun H."/>
            <person name="Tunlid A."/>
            <person name="Henrissat B."/>
            <person name="Grigoriev I.V."/>
            <person name="Hibbett D.S."/>
            <person name="Martin F."/>
        </authorList>
    </citation>
    <scope>NUCLEOTIDE SEQUENCE [LARGE SCALE GENOMIC DNA]</scope>
    <source>
        <strain evidence="4">Ve08.2h10</strain>
    </source>
</reference>
<protein>
    <recommendedName>
        <fullName evidence="2">DUF4939 domain-containing protein</fullName>
    </recommendedName>
</protein>
<proteinExistence type="predicted"/>
<dbReference type="STRING" id="930991.A0A0D0DL93"/>
<dbReference type="EMBL" id="KN824862">
    <property type="protein sequence ID" value="KIK99342.1"/>
    <property type="molecule type" value="Genomic_DNA"/>
</dbReference>
<feature type="non-terminal residue" evidence="3">
    <location>
        <position position="239"/>
    </location>
</feature>
<dbReference type="InParanoid" id="A0A0D0DL93"/>
<reference evidence="3 4" key="1">
    <citation type="submission" date="2014-04" db="EMBL/GenBank/DDBJ databases">
        <authorList>
            <consortium name="DOE Joint Genome Institute"/>
            <person name="Kuo A."/>
            <person name="Kohler A."/>
            <person name="Jargeat P."/>
            <person name="Nagy L.G."/>
            <person name="Floudas D."/>
            <person name="Copeland A."/>
            <person name="Barry K.W."/>
            <person name="Cichocki N."/>
            <person name="Veneault-Fourrey C."/>
            <person name="LaButti K."/>
            <person name="Lindquist E.A."/>
            <person name="Lipzen A."/>
            <person name="Lundell T."/>
            <person name="Morin E."/>
            <person name="Murat C."/>
            <person name="Sun H."/>
            <person name="Tunlid A."/>
            <person name="Henrissat B."/>
            <person name="Grigoriev I.V."/>
            <person name="Hibbett D.S."/>
            <person name="Martin F."/>
            <person name="Nordberg H.P."/>
            <person name="Cantor M.N."/>
            <person name="Hua S.X."/>
        </authorList>
    </citation>
    <scope>NUCLEOTIDE SEQUENCE [LARGE SCALE GENOMIC DNA]</scope>
    <source>
        <strain evidence="3 4">Ve08.2h10</strain>
    </source>
</reference>
<dbReference type="InterPro" id="IPR032549">
    <property type="entry name" value="DUF4939"/>
</dbReference>
<feature type="compositionally biased region" description="Basic and acidic residues" evidence="1">
    <location>
        <begin position="16"/>
        <end position="43"/>
    </location>
</feature>
<organism evidence="3 4">
    <name type="scientific">Paxillus rubicundulus Ve08.2h10</name>
    <dbReference type="NCBI Taxonomy" id="930991"/>
    <lineage>
        <taxon>Eukaryota</taxon>
        <taxon>Fungi</taxon>
        <taxon>Dikarya</taxon>
        <taxon>Basidiomycota</taxon>
        <taxon>Agaricomycotina</taxon>
        <taxon>Agaricomycetes</taxon>
        <taxon>Agaricomycetidae</taxon>
        <taxon>Boletales</taxon>
        <taxon>Paxilineae</taxon>
        <taxon>Paxillaceae</taxon>
        <taxon>Paxillus</taxon>
    </lineage>
</organism>
<evidence type="ECO:0000313" key="3">
    <source>
        <dbReference type="EMBL" id="KIK99342.1"/>
    </source>
</evidence>
<dbReference type="AlphaFoldDB" id="A0A0D0DL93"/>
<dbReference type="Pfam" id="PF16297">
    <property type="entry name" value="DUF4939"/>
    <property type="match status" value="1"/>
</dbReference>
<dbReference type="OrthoDB" id="2691415at2759"/>
<feature type="region of interest" description="Disordered" evidence="1">
    <location>
        <begin position="1"/>
        <end position="48"/>
    </location>
</feature>